<reference evidence="1 2" key="1">
    <citation type="submission" date="2017-04" db="EMBL/GenBank/DDBJ databases">
        <title>Comparative genome analysis of Subtercola boreus.</title>
        <authorList>
            <person name="Cho Y.-J."/>
            <person name="Cho A."/>
            <person name="Kim O.-S."/>
            <person name="Lee J.-I."/>
        </authorList>
    </citation>
    <scope>NUCLEOTIDE SEQUENCE [LARGE SCALE GENOMIC DNA]</scope>
    <source>
        <strain evidence="1 2">P27444</strain>
    </source>
</reference>
<gene>
    <name evidence="1" type="ORF">B7R21_04995</name>
</gene>
<dbReference type="Proteomes" id="UP000256709">
    <property type="component" value="Unassembled WGS sequence"/>
</dbReference>
<dbReference type="EMBL" id="NBXA01000007">
    <property type="protein sequence ID" value="RFA15375.1"/>
    <property type="molecule type" value="Genomic_DNA"/>
</dbReference>
<organism evidence="1 2">
    <name type="scientific">Subtercola boreus</name>
    <dbReference type="NCBI Taxonomy" id="120213"/>
    <lineage>
        <taxon>Bacteria</taxon>
        <taxon>Bacillati</taxon>
        <taxon>Actinomycetota</taxon>
        <taxon>Actinomycetes</taxon>
        <taxon>Micrococcales</taxon>
        <taxon>Microbacteriaceae</taxon>
        <taxon>Subtercola</taxon>
    </lineage>
</organism>
<evidence type="ECO:0000313" key="2">
    <source>
        <dbReference type="Proteomes" id="UP000256709"/>
    </source>
</evidence>
<protein>
    <submittedName>
        <fullName evidence="1">Uncharacterized protein</fullName>
    </submittedName>
</protein>
<proteinExistence type="predicted"/>
<sequence>MRELTLSVDYAQGWPLSDITWWPEDKPDWPALITPQLDADLRAWAHFFVKWGNDETGLFGSEERRKWFDLEGFRLRDELEKQVGHLYTITLQLWF</sequence>
<accession>A0A3E0W0J1</accession>
<name>A0A3E0W0J1_9MICO</name>
<comment type="caution">
    <text evidence="1">The sequence shown here is derived from an EMBL/GenBank/DDBJ whole genome shotgun (WGS) entry which is preliminary data.</text>
</comment>
<dbReference type="AlphaFoldDB" id="A0A3E0W0J1"/>
<evidence type="ECO:0000313" key="1">
    <source>
        <dbReference type="EMBL" id="RFA15375.1"/>
    </source>
</evidence>
<dbReference type="RefSeq" id="WP_116282137.1">
    <property type="nucleotide sequence ID" value="NZ_NBXA01000007.1"/>
</dbReference>
<dbReference type="OrthoDB" id="5120139at2"/>